<dbReference type="Proteomes" id="UP000305674">
    <property type="component" value="Unassembled WGS sequence"/>
</dbReference>
<evidence type="ECO:0000313" key="1">
    <source>
        <dbReference type="EMBL" id="TKB48609.1"/>
    </source>
</evidence>
<dbReference type="RefSeq" id="WP_136853286.1">
    <property type="nucleotide sequence ID" value="NZ_SWCI01000006.1"/>
</dbReference>
<dbReference type="PANTHER" id="PTHR37841">
    <property type="entry name" value="GLR2918 PROTEIN"/>
    <property type="match status" value="1"/>
</dbReference>
<proteinExistence type="predicted"/>
<comment type="caution">
    <text evidence="1">The sequence shown here is derived from an EMBL/GenBank/DDBJ whole genome shotgun (WGS) entry which is preliminary data.</text>
</comment>
<accession>A0A4U1BCZ4</accession>
<dbReference type="AlphaFoldDB" id="A0A4U1BCZ4"/>
<reference evidence="1 2" key="1">
    <citation type="submission" date="2019-04" db="EMBL/GenBank/DDBJ databases">
        <authorList>
            <person name="Hwang J.C."/>
        </authorList>
    </citation>
    <scope>NUCLEOTIDE SEQUENCE [LARGE SCALE GENOMIC DNA]</scope>
    <source>
        <strain evidence="1 2">IMCC35001</strain>
    </source>
</reference>
<evidence type="ECO:0000313" key="2">
    <source>
        <dbReference type="Proteomes" id="UP000305674"/>
    </source>
</evidence>
<dbReference type="EMBL" id="SWCI01000006">
    <property type="protein sequence ID" value="TKB48609.1"/>
    <property type="molecule type" value="Genomic_DNA"/>
</dbReference>
<dbReference type="OrthoDB" id="29650at2"/>
<gene>
    <name evidence="1" type="ORF">FCL40_10630</name>
</gene>
<name>A0A4U1BCZ4_9GAMM</name>
<keyword evidence="2" id="KW-1185">Reference proteome</keyword>
<sequence>MFTLLIVCFSAMGQESEGVILFERLNSPKQYIALLDADVGMLMDLELHWKAWVLMGEPVIYSEARWRLRGLELIDRVSGELRWFGLCAKRKTYDCLPDSVARTIKPIQLKMLIPILRPAQKTVPASELMAANGLILDPGVLVDTSLVDIAQTELSFNTPGSPLWSRAVVSNMYSASQKRLGIERLSYLPEGEAQALFQTGFELSERQHVRAYSIAFSATFYHFTEYLLEQRRLESEKQLNRVKADRIDVAVSTAVQPEEDDIFAEFERDYITSNIEAEMQSQESNLQGELERRRQRLLEMGRQESALLSKRIREIQNRVLPGETLVPVRDEGANKKRSLYGFKRSVVHQEWVIQPQFDGAGDFRQGLALASVGKGTDRRYGFINPEGDWVIAPQFENARGFSEGLAAAVGKGRYGGSKFGFIDTQGEWVIAPAFDDARDFVDGRARVESSYKWGVINTDGEWVIRPGFAELGEFSEGLAEVQRRPGDYASEEYIDTSGDRVFDNRFDEAHPFSEGRARVWMRDKGYGFIGPNGRWVVEPSYAQAEDFAEGLASVQKSRGGLYGYIDSDGFWVIQPSFISPAPFSESKAAVRRAEDQLFGYIGRDGEWLIQPQFDSAMPFSGGRAVVTFDTRYEKGDCRNTRQYWMAAIIDETGEMVVGPVAKSRYLGDGKCLKSGFHLYQDNVN</sequence>
<protein>
    <recommendedName>
        <fullName evidence="3">WG containing repeat-containing protein</fullName>
    </recommendedName>
</protein>
<dbReference type="SUPFAM" id="SSF69360">
    <property type="entry name" value="Cell wall binding repeat"/>
    <property type="match status" value="1"/>
</dbReference>
<evidence type="ECO:0008006" key="3">
    <source>
        <dbReference type="Google" id="ProtNLM"/>
    </source>
</evidence>
<organism evidence="1 2">
    <name type="scientific">Ferrimonas sediminicola</name>
    <dbReference type="NCBI Taxonomy" id="2569538"/>
    <lineage>
        <taxon>Bacteria</taxon>
        <taxon>Pseudomonadati</taxon>
        <taxon>Pseudomonadota</taxon>
        <taxon>Gammaproteobacteria</taxon>
        <taxon>Alteromonadales</taxon>
        <taxon>Ferrimonadaceae</taxon>
        <taxon>Ferrimonas</taxon>
    </lineage>
</organism>
<dbReference type="Pfam" id="PF14903">
    <property type="entry name" value="WG_beta_rep"/>
    <property type="match status" value="7"/>
</dbReference>
<dbReference type="InterPro" id="IPR032774">
    <property type="entry name" value="WG_beta_rep"/>
</dbReference>
<dbReference type="PANTHER" id="PTHR37841:SF1">
    <property type="entry name" value="DUF3298 DOMAIN-CONTAINING PROTEIN"/>
    <property type="match status" value="1"/>
</dbReference>